<evidence type="ECO:0000259" key="10">
    <source>
        <dbReference type="PROSITE" id="PS50089"/>
    </source>
</evidence>
<dbReference type="InterPro" id="IPR026254">
    <property type="entry name" value="RNF31-like"/>
</dbReference>
<proteinExistence type="inferred from homology"/>
<feature type="compositionally biased region" description="Polar residues" evidence="9">
    <location>
        <begin position="758"/>
        <end position="776"/>
    </location>
</feature>
<dbReference type="Gene3D" id="6.10.140.1100">
    <property type="match status" value="1"/>
</dbReference>
<dbReference type="EMBL" id="GITU01005544">
    <property type="protein sequence ID" value="MBC1174247.1"/>
    <property type="molecule type" value="Transcribed_RNA"/>
</dbReference>
<feature type="region of interest" description="Disordered" evidence="9">
    <location>
        <begin position="1393"/>
        <end position="1499"/>
    </location>
</feature>
<dbReference type="Proteomes" id="UP000092461">
    <property type="component" value="Unassembled WGS sequence"/>
</dbReference>
<dbReference type="Pfam" id="PF18091">
    <property type="entry name" value="E3_UbLigase_RBR"/>
    <property type="match status" value="1"/>
</dbReference>
<dbReference type="InterPro" id="IPR001841">
    <property type="entry name" value="Znf_RING"/>
</dbReference>
<dbReference type="GO" id="GO:1990450">
    <property type="term" value="F:linear polyubiquitin binding"/>
    <property type="evidence" value="ECO:0007669"/>
    <property type="project" value="TreeGrafter"/>
</dbReference>
<keyword evidence="6" id="KW-0833">Ubl conjugation pathway</keyword>
<evidence type="ECO:0000256" key="8">
    <source>
        <dbReference type="PROSITE-ProRule" id="PRU00175"/>
    </source>
</evidence>
<keyword evidence="4" id="KW-0677">Repeat</keyword>
<dbReference type="InterPro" id="IPR047543">
    <property type="entry name" value="Bbox1_RNF31-like"/>
</dbReference>
<feature type="compositionally biased region" description="Basic and acidic residues" evidence="9">
    <location>
        <begin position="471"/>
        <end position="485"/>
    </location>
</feature>
<evidence type="ECO:0000256" key="7">
    <source>
        <dbReference type="ARBA" id="ARBA00022833"/>
    </source>
</evidence>
<dbReference type="VEuPathDB" id="VectorBase:LLONM1_007113"/>
<dbReference type="EnsemblMetazoa" id="LLOJ004709-RA">
    <property type="protein sequence ID" value="LLOJ004709-PA"/>
    <property type="gene ID" value="LLOJ004709"/>
</dbReference>
<feature type="compositionally biased region" description="Acidic residues" evidence="9">
    <location>
        <begin position="1767"/>
        <end position="1780"/>
    </location>
</feature>
<dbReference type="InterPro" id="IPR044066">
    <property type="entry name" value="TRIAD_supradom"/>
</dbReference>
<feature type="region of interest" description="Disordered" evidence="9">
    <location>
        <begin position="1542"/>
        <end position="1686"/>
    </location>
</feature>
<reference evidence="13" key="3">
    <citation type="submission" date="2020-05" db="UniProtKB">
        <authorList>
            <consortium name="EnsemblMetazoa"/>
        </authorList>
    </citation>
    <scope>IDENTIFICATION</scope>
    <source>
        <strain evidence="13">Jacobina</strain>
    </source>
</reference>
<feature type="region of interest" description="Disordered" evidence="9">
    <location>
        <begin position="410"/>
        <end position="445"/>
    </location>
</feature>
<feature type="compositionally biased region" description="Basic residues" evidence="9">
    <location>
        <begin position="2009"/>
        <end position="2025"/>
    </location>
</feature>
<feature type="region of interest" description="Disordered" evidence="9">
    <location>
        <begin position="228"/>
        <end position="254"/>
    </location>
</feature>
<dbReference type="VEuPathDB" id="VectorBase:LLOJ004709"/>
<feature type="region of interest" description="Disordered" evidence="9">
    <location>
        <begin position="921"/>
        <end position="949"/>
    </location>
</feature>
<keyword evidence="5 8" id="KW-0863">Zinc-finger</keyword>
<feature type="compositionally biased region" description="Polar residues" evidence="9">
    <location>
        <begin position="1597"/>
        <end position="1606"/>
    </location>
</feature>
<dbReference type="InterPro" id="IPR002867">
    <property type="entry name" value="IBR_dom"/>
</dbReference>
<dbReference type="PROSITE" id="PS50089">
    <property type="entry name" value="ZF_RING_2"/>
    <property type="match status" value="1"/>
</dbReference>
<feature type="compositionally biased region" description="Basic and acidic residues" evidence="9">
    <location>
        <begin position="1845"/>
        <end position="1862"/>
    </location>
</feature>
<evidence type="ECO:0000256" key="5">
    <source>
        <dbReference type="ARBA" id="ARBA00022771"/>
    </source>
</evidence>
<dbReference type="GO" id="GO:0061630">
    <property type="term" value="F:ubiquitin protein ligase activity"/>
    <property type="evidence" value="ECO:0007669"/>
    <property type="project" value="TreeGrafter"/>
</dbReference>
<dbReference type="CDD" id="cd16631">
    <property type="entry name" value="mRING-HC-C4C4_RBR_HOIP"/>
    <property type="match status" value="1"/>
</dbReference>
<dbReference type="CDD" id="cd19815">
    <property type="entry name" value="Bbox1_HOIP"/>
    <property type="match status" value="1"/>
</dbReference>
<dbReference type="Pfam" id="PF22191">
    <property type="entry name" value="IBR_1"/>
    <property type="match status" value="1"/>
</dbReference>
<dbReference type="SMART" id="SM00647">
    <property type="entry name" value="IBR"/>
    <property type="match status" value="1"/>
</dbReference>
<feature type="compositionally biased region" description="Low complexity" evidence="9">
    <location>
        <begin position="509"/>
        <end position="519"/>
    </location>
</feature>
<dbReference type="InterPro" id="IPR041031">
    <property type="entry name" value="RNF31_C"/>
</dbReference>
<dbReference type="GO" id="GO:0070530">
    <property type="term" value="F:K63-linked polyubiquitin modification-dependent protein binding"/>
    <property type="evidence" value="ECO:0007669"/>
    <property type="project" value="TreeGrafter"/>
</dbReference>
<evidence type="ECO:0000313" key="14">
    <source>
        <dbReference type="Proteomes" id="UP000092461"/>
    </source>
</evidence>
<keyword evidence="14" id="KW-1185">Reference proteome</keyword>
<sequence length="2592" mass="293517">MSNMNGKSSKASTQFRSTRSMPQWVHEQSNQIGPKPPPLPPTENDLKKSPMIKCELCGSTTPTIKCEQCDQHLFCASCDDMYHRHPKRQTHMRKTVTIGDQTVKPPLPPKGEHLVPVPPPRRNKRGSFRLPGGKDQVQTTTALKPQPPPSPALSFREKMSSIKRIMTPSNRPLPDTPLSSRPQTPTSVGSSGGSVFDSIKKQPSVEMGKIQSHKSATLDRMAILQQRYRQHQEATRGESEQGRRPSTSSNWEFATPVENSSNFWGIPKKAESLRTGMNHDPADIANHHQHFNFPPQNTDMRMRNPNLSASVFDLNQPPNMQTSKYPNPGWNHPQTLQQTQSVAQLNWMNCSHQMPPQWGDSSLHGSNMSLNLTPQGYYRQPTHDPRNPWMSTWAVPPMYPYPIGMVPVMPTTPRLPRSRAQSRTHSRAASPALSIKSRKSTMSTRMNRQELYMGQEYADDEDSDLELFDEDQLRGVDRRGRRESSGYRGRRPRKNSTQSSADFDDDTADSGPSRGVRQGVVRDRRGDSLPQSIQSDWIPSKRVSDAIRERELIQKNKTPHYIDPPVTPPEIEEHEDSVRKSSKYLQETSKEESESKDHEDEEENIEEIINNLTSSTDKQPPAASQEEQQDVNDAPNGDEGPFGPPPTAPDYEWECEYCTYVNEPNTKICGICCKTPTKAPQKLIINPIPDITPKDLPPQPPKVDPIVEKVVKKTEKADVKKEKENTPKKNDSGSVQNATESPPRDSMQSKGGIKGEKNSANFSNFEGKRVSSTKISTGCGPSPPKEVIEVPQNISEIPVVSRIEKTSTGTSPPPQSASTQTYDYLPLKDEEHGGSSGGRSSRTGDFKRSYSIAAGAMAPSIDHRARSHMSFSSDTQSLPPTPPRELSPGPRQGLNDNYFDEDTFAYIDRVLNSTHLATQQMQKSLNSRDPYRSFNDLRRPDIYSSKKPSYRDLSSTYKYSRRADSQPPDHTILTLEDLKVKRRQDAMQSPGMELIRMLREAEQHNFTAEELQAALAHCGDVNPVTWLRENWHKLVETVQTLATKYGQERKENIIGTISAIEARESLRIHRGNVWHAVTECIEQRQRKYHEISHRGNYPREDIVTSLTAHHGNMELALVELGKSQLKPFLMRIWGPPSGADNESGNYMQENQLKTTWERDQMRLEDLTVQDYLNLYEERQAASNVKHKSPIRTFNSSSSISINSSENREGQSDADQLSDVTKNSNMLRDIEILIGNMEQNQAKQNENMMKNIENLLGSILTKVSRPQSVASDFSALSHQERMLNLKSPLPQTSSSLKPNLEDVTDVGNDVKLFVSQHIQEIVPNLVDQIEKELQEDVEEIDEESPKEINELDINSIDDEIVLVPITAERKQSIQDEIIPVNSELEVVRISMEDVERDQEENNKHDKVLQNERENNLQNEPESTTVNDQREEAPTPLQNPPEIHSHPQEQEASEHVAKSPSPMKQKIKKRKTSTIKKDRTQNRNAIYIDSSEHEDSLDNSAASQIKISTKSIILQHKNFEENAPAVAQNEKKIENEMQKERIFKSTIQITPKTELPEDPAPPAPPSLSTGSTKTSQNLSELVENTQKLIKQMKEEITSDIASMDNTEYSSDDDYGESFEWTEDEEMDEEEQTDEDLEEIDEEEEEVEDESENSNEENEEEDEEEDEETQSDNDEWVETNEELPLIDEKELKEAQRAVIVQIAKESMSPESDSYVEARESLEKELNIGETEKIIKVEIIGSEIVPEEGNTLQIEAIEAIEDVSNESLNELPEEIIPEPVEDKDESAIDNKNEENVESNDVAPNVSENSLHESNENGEFSQQDNGQEKGENNPEDSTKILEEANINSEDTIKADEQENQREEDKNSQHFIPQQEVLEDREDQINPEETESNISIKNETVEVNDLANQQIAKEESLEEEKIQEQTIDQEIETQTEIISAEEETTIKIDVEVNENIETPAEETKLINPEQIININSEETESKAESEEASMPNETNHVVEVIESPKVSPPKDTRKIPVRKKSIPGPRIHRSNSIKAIQAELFQKVDSKPKLETKTTKPSKLVPPKPISKTGIGALTSKITQLLTPAANDRKGDSRKSTKSSLSPEKPNSVATPPRKDAKIPKKKYHETCFSDDYQSSEEDEQPQKKTEIRVIKKIYSIPQEDEDPMPVEERAKQLLDEGLVNNLAIGHVAATLIDLKFSKESSVWAASECCDLDGALILLQQECELCTGKYPMNQMISMLKCTHRCCHECARNYFTIQITDRLIIDCVCPFCKMPELHGNDVSEDDVLEYFSNLDILLKSILSEDVHELFQRKLRDRTLIQDPNFKWCVQCSSGFFARPRQKRLICPDCGSVTCAMCRKPWEKQHEGISCEKFTEWKEANDPDKQAEGVSKHLQLHGIDCPKCKFRYALARGGCMHFTCTQCKYEFCYGCGRPFMMGAKCNISQYCAKLGLHSHHPRNCLFYLRDKEPHELQKLLKMHKIPYDTEPVEALKFRNEDGAKAVMRCPIPLQKETPTGLVDIICNGDVLDGYAGLCRQHYVEYLVSAVSNANVDPLPILDLTDCVQELRRSGIPLPERGPWDTDEIYRGMCQEIVKAQIPLN</sequence>
<name>A0A1B0CJK6_LUTLO</name>
<evidence type="ECO:0000256" key="1">
    <source>
        <dbReference type="ARBA" id="ARBA00008278"/>
    </source>
</evidence>
<feature type="compositionally biased region" description="Polar residues" evidence="9">
    <location>
        <begin position="177"/>
        <end position="186"/>
    </location>
</feature>
<dbReference type="Gene3D" id="3.30.40.10">
    <property type="entry name" value="Zinc/RING finger domain, C3HC4 (zinc finger)"/>
    <property type="match status" value="1"/>
</dbReference>
<feature type="compositionally biased region" description="Basic residues" evidence="9">
    <location>
        <begin position="416"/>
        <end position="426"/>
    </location>
</feature>
<evidence type="ECO:0000256" key="6">
    <source>
        <dbReference type="ARBA" id="ARBA00022786"/>
    </source>
</evidence>
<feature type="region of interest" description="Disordered" evidence="9">
    <location>
        <begin position="689"/>
        <end position="794"/>
    </location>
</feature>
<dbReference type="GO" id="GO:0036435">
    <property type="term" value="F:K48-linked polyubiquitin modification-dependent protein binding"/>
    <property type="evidence" value="ECO:0007669"/>
    <property type="project" value="TreeGrafter"/>
</dbReference>
<feature type="region of interest" description="Disordered" evidence="9">
    <location>
        <begin position="1183"/>
        <end position="1220"/>
    </location>
</feature>
<dbReference type="Pfam" id="PF01485">
    <property type="entry name" value="IBR"/>
    <property type="match status" value="1"/>
</dbReference>
<feature type="compositionally biased region" description="Basic and acidic residues" evidence="9">
    <location>
        <begin position="929"/>
        <end position="941"/>
    </location>
</feature>
<dbReference type="InterPro" id="IPR047542">
    <property type="entry name" value="Rcat_RBR_RNF31-like"/>
</dbReference>
<feature type="compositionally biased region" description="Basic and acidic residues" evidence="9">
    <location>
        <begin position="1821"/>
        <end position="1837"/>
    </location>
</feature>
<dbReference type="Gene3D" id="1.10.8.10">
    <property type="entry name" value="DNA helicase RuvA subunit, C-terminal domain"/>
    <property type="match status" value="1"/>
</dbReference>
<evidence type="ECO:0000256" key="3">
    <source>
        <dbReference type="ARBA" id="ARBA00022723"/>
    </source>
</evidence>
<evidence type="ECO:0000313" key="13">
    <source>
        <dbReference type="EnsemblMetazoa" id="LLOJ004709-PA"/>
    </source>
</evidence>
<feature type="compositionally biased region" description="Basic and acidic residues" evidence="9">
    <location>
        <begin position="1398"/>
        <end position="1413"/>
    </location>
</feature>
<dbReference type="PROSITE" id="PS01358">
    <property type="entry name" value="ZF_RANBP2_1"/>
    <property type="match status" value="1"/>
</dbReference>
<protein>
    <submittedName>
        <fullName evidence="12">Putative microtubule-associated protein futsch isoform x3</fullName>
    </submittedName>
</protein>
<feature type="compositionally biased region" description="Acidic residues" evidence="9">
    <location>
        <begin position="1607"/>
        <end position="1682"/>
    </location>
</feature>
<reference evidence="12" key="2">
    <citation type="journal article" date="2020" name="BMC">
        <title>Leishmania infection induces a limited differential gene expression in the sand fly midgut.</title>
        <authorList>
            <person name="Coutinho-Abreu I.V."/>
            <person name="Serafim T.D."/>
            <person name="Meneses C."/>
            <person name="Kamhawi S."/>
            <person name="Oliveira F."/>
            <person name="Valenzuela J.G."/>
        </authorList>
    </citation>
    <scope>NUCLEOTIDE SEQUENCE</scope>
    <source>
        <strain evidence="12">Jacobina</strain>
        <tissue evidence="12">Midgut</tissue>
    </source>
</reference>
<dbReference type="InterPro" id="IPR001876">
    <property type="entry name" value="Znf_RanBP2"/>
</dbReference>
<evidence type="ECO:0000256" key="9">
    <source>
        <dbReference type="SAM" id="MobiDB-lite"/>
    </source>
</evidence>
<dbReference type="PROSITE" id="PS51873">
    <property type="entry name" value="TRIAD"/>
    <property type="match status" value="1"/>
</dbReference>
<dbReference type="Gene3D" id="1.20.120.1750">
    <property type="match status" value="1"/>
</dbReference>
<feature type="compositionally biased region" description="Polar residues" evidence="9">
    <location>
        <begin position="1"/>
        <end position="32"/>
    </location>
</feature>
<evidence type="ECO:0000256" key="4">
    <source>
        <dbReference type="ARBA" id="ARBA00022737"/>
    </source>
</evidence>
<dbReference type="SUPFAM" id="SSF57850">
    <property type="entry name" value="RING/U-box"/>
    <property type="match status" value="3"/>
</dbReference>
<feature type="compositionally biased region" description="Basic and acidic residues" evidence="9">
    <location>
        <begin position="1781"/>
        <end position="1790"/>
    </location>
</feature>
<feature type="compositionally biased region" description="Low complexity" evidence="9">
    <location>
        <begin position="1194"/>
        <end position="1204"/>
    </location>
</feature>
<dbReference type="SMART" id="SM00547">
    <property type="entry name" value="ZnF_RBZ"/>
    <property type="match status" value="1"/>
</dbReference>
<evidence type="ECO:0000313" key="12">
    <source>
        <dbReference type="EMBL" id="MBC1174247.1"/>
    </source>
</evidence>
<feature type="region of interest" description="Disordered" evidence="9">
    <location>
        <begin position="100"/>
        <end position="154"/>
    </location>
</feature>
<reference evidence="14" key="1">
    <citation type="submission" date="2012-05" db="EMBL/GenBank/DDBJ databases">
        <title>Whole Genome Assembly of Lutzomyia longipalpis.</title>
        <authorList>
            <person name="Richards S."/>
            <person name="Qu C."/>
            <person name="Dillon R."/>
            <person name="Worley K."/>
            <person name="Scherer S."/>
            <person name="Batterton M."/>
            <person name="Taylor A."/>
            <person name="Hawes A."/>
            <person name="Hernandez B."/>
            <person name="Kovar C."/>
            <person name="Mandapat C."/>
            <person name="Pham C."/>
            <person name="Qu C."/>
            <person name="Jing C."/>
            <person name="Bess C."/>
            <person name="Bandaranaike D."/>
            <person name="Ngo D."/>
            <person name="Ongeri F."/>
            <person name="Arias F."/>
            <person name="Lara F."/>
            <person name="Weissenberger G."/>
            <person name="Kamau G."/>
            <person name="Han H."/>
            <person name="Shen H."/>
            <person name="Dinh H."/>
            <person name="Khalil I."/>
            <person name="Jones J."/>
            <person name="Shafer J."/>
            <person name="Jayaseelan J."/>
            <person name="Quiroz J."/>
            <person name="Blankenburg K."/>
            <person name="Nguyen L."/>
            <person name="Jackson L."/>
            <person name="Francisco L."/>
            <person name="Tang L.-Y."/>
            <person name="Pu L.-L."/>
            <person name="Perales L."/>
            <person name="Lorensuhewa L."/>
            <person name="Munidasa M."/>
            <person name="Coyle M."/>
            <person name="Taylor M."/>
            <person name="Puazo M."/>
            <person name="Firestine M."/>
            <person name="Scheel M."/>
            <person name="Javaid M."/>
            <person name="Wang M."/>
            <person name="Li M."/>
            <person name="Tabassum N."/>
            <person name="Saada N."/>
            <person name="Osuji N."/>
            <person name="Aqrawi P."/>
            <person name="Fu Q."/>
            <person name="Thornton R."/>
            <person name="Raj R."/>
            <person name="Goodspeed R."/>
            <person name="Mata R."/>
            <person name="Najjar R."/>
            <person name="Gubbala S."/>
            <person name="Lee S."/>
            <person name="Denson S."/>
            <person name="Patil S."/>
            <person name="Macmil S."/>
            <person name="Qi S."/>
            <person name="Matskevitch T."/>
            <person name="Palculict T."/>
            <person name="Mathew T."/>
            <person name="Vee V."/>
            <person name="Velamala V."/>
            <person name="Korchina V."/>
            <person name="Cai W."/>
            <person name="Liu W."/>
            <person name="Dai W."/>
            <person name="Zou X."/>
            <person name="Zhu Y."/>
            <person name="Zhang Y."/>
            <person name="Wu Y.-Q."/>
            <person name="Xin Y."/>
            <person name="Nazarath L."/>
            <person name="Kovar C."/>
            <person name="Han Y."/>
            <person name="Muzny D."/>
            <person name="Gibbs R."/>
        </authorList>
    </citation>
    <scope>NUCLEOTIDE SEQUENCE [LARGE SCALE GENOMIC DNA]</scope>
    <source>
        <strain evidence="14">Jacobina</strain>
    </source>
</reference>
<feature type="compositionally biased region" description="Basic and acidic residues" evidence="9">
    <location>
        <begin position="705"/>
        <end position="731"/>
    </location>
</feature>
<feature type="compositionally biased region" description="Basic residues" evidence="9">
    <location>
        <begin position="1463"/>
        <end position="1472"/>
    </location>
</feature>
<feature type="compositionally biased region" description="Acidic residues" evidence="9">
    <location>
        <begin position="1871"/>
        <end position="1885"/>
    </location>
</feature>
<feature type="compositionally biased region" description="Polar residues" evidence="9">
    <location>
        <begin position="869"/>
        <end position="878"/>
    </location>
</feature>
<keyword evidence="7" id="KW-0862">Zinc</keyword>
<dbReference type="EMBL" id="AJWK01014699">
    <property type="status" value="NOT_ANNOTATED_CDS"/>
    <property type="molecule type" value="Genomic_DNA"/>
</dbReference>
<dbReference type="EMBL" id="AJWK01014697">
    <property type="status" value="NOT_ANNOTATED_CDS"/>
    <property type="molecule type" value="Genomic_DNA"/>
</dbReference>
<feature type="region of interest" description="Disordered" evidence="9">
    <location>
        <begin position="864"/>
        <end position="898"/>
    </location>
</feature>
<organism evidence="13 14">
    <name type="scientific">Lutzomyia longipalpis</name>
    <name type="common">Sand fly</name>
    <dbReference type="NCBI Taxonomy" id="7200"/>
    <lineage>
        <taxon>Eukaryota</taxon>
        <taxon>Metazoa</taxon>
        <taxon>Ecdysozoa</taxon>
        <taxon>Arthropoda</taxon>
        <taxon>Hexapoda</taxon>
        <taxon>Insecta</taxon>
        <taxon>Pterygota</taxon>
        <taxon>Neoptera</taxon>
        <taxon>Endopterygota</taxon>
        <taxon>Diptera</taxon>
        <taxon>Nematocera</taxon>
        <taxon>Psychodoidea</taxon>
        <taxon>Psychodidae</taxon>
        <taxon>Lutzomyia</taxon>
        <taxon>Lutzomyia</taxon>
    </lineage>
</organism>
<feature type="region of interest" description="Disordered" evidence="9">
    <location>
        <begin position="1"/>
        <end position="44"/>
    </location>
</feature>
<dbReference type="InterPro" id="IPR032065">
    <property type="entry name" value="RNF31-UBA"/>
</dbReference>
<accession>A0A1B0CJK6</accession>
<feature type="region of interest" description="Disordered" evidence="9">
    <location>
        <begin position="166"/>
        <end position="216"/>
    </location>
</feature>
<feature type="compositionally biased region" description="Basic and acidic residues" evidence="9">
    <location>
        <begin position="1441"/>
        <end position="1455"/>
    </location>
</feature>
<evidence type="ECO:0000259" key="11">
    <source>
        <dbReference type="PROSITE" id="PS51873"/>
    </source>
</evidence>
<feature type="region of interest" description="Disordered" evidence="9">
    <location>
        <begin position="1953"/>
        <end position="2116"/>
    </location>
</feature>
<dbReference type="GO" id="GO:0071797">
    <property type="term" value="C:LUBAC complex"/>
    <property type="evidence" value="ECO:0007669"/>
    <property type="project" value="InterPro"/>
</dbReference>
<dbReference type="InterPro" id="IPR047540">
    <property type="entry name" value="BRcat_RBR_RNF31-like"/>
</dbReference>
<dbReference type="Pfam" id="PF16678">
    <property type="entry name" value="UBA_HOIP"/>
    <property type="match status" value="1"/>
</dbReference>
<feature type="domain" description="RING-type" evidence="10">
    <location>
        <begin position="2217"/>
        <end position="2266"/>
    </location>
</feature>
<feature type="region of interest" description="Disordered" evidence="9">
    <location>
        <begin position="468"/>
        <end position="537"/>
    </location>
</feature>
<dbReference type="PANTHER" id="PTHR16004">
    <property type="entry name" value="RING FINGER PROTEIN 31-RELATED"/>
    <property type="match status" value="1"/>
</dbReference>
<dbReference type="GO" id="GO:0008270">
    <property type="term" value="F:zinc ion binding"/>
    <property type="evidence" value="ECO:0007669"/>
    <property type="project" value="UniProtKB-KW"/>
</dbReference>
<evidence type="ECO:0000256" key="2">
    <source>
        <dbReference type="ARBA" id="ARBA00022679"/>
    </source>
</evidence>
<dbReference type="InterPro" id="IPR047541">
    <property type="entry name" value="RNF31_RBR_mRING-HC-like"/>
</dbReference>
<feature type="region of interest" description="Disordered" evidence="9">
    <location>
        <begin position="552"/>
        <end position="651"/>
    </location>
</feature>
<keyword evidence="3" id="KW-0479">Metal-binding</keyword>
<dbReference type="GO" id="GO:0097039">
    <property type="term" value="P:protein linear polyubiquitination"/>
    <property type="evidence" value="ECO:0007669"/>
    <property type="project" value="TreeGrafter"/>
</dbReference>
<feature type="compositionally biased region" description="Polar residues" evidence="9">
    <location>
        <begin position="244"/>
        <end position="254"/>
    </location>
</feature>
<feature type="compositionally biased region" description="Polar residues" evidence="9">
    <location>
        <begin position="1568"/>
        <end position="1586"/>
    </location>
</feature>
<dbReference type="InterPro" id="IPR013083">
    <property type="entry name" value="Znf_RING/FYVE/PHD"/>
</dbReference>
<feature type="domain" description="RING-type" evidence="11">
    <location>
        <begin position="2213"/>
        <end position="2451"/>
    </location>
</feature>
<comment type="similarity">
    <text evidence="1">Belongs to the RBR family.</text>
</comment>
<feature type="compositionally biased region" description="Basic and acidic residues" evidence="9">
    <location>
        <begin position="588"/>
        <end position="598"/>
    </location>
</feature>
<keyword evidence="2" id="KW-0808">Transferase</keyword>
<feature type="region of interest" description="Disordered" evidence="9">
    <location>
        <begin position="1764"/>
        <end position="1891"/>
    </location>
</feature>
<dbReference type="EMBL" id="AJWK01014698">
    <property type="status" value="NOT_ANNOTATED_CDS"/>
    <property type="molecule type" value="Genomic_DNA"/>
</dbReference>
<dbReference type="CDD" id="cd20351">
    <property type="entry name" value="Rcat_RBR_HOIP"/>
    <property type="match status" value="1"/>
</dbReference>
<feature type="compositionally biased region" description="Basic and acidic residues" evidence="9">
    <location>
        <begin position="2036"/>
        <end position="2048"/>
    </location>
</feature>
<dbReference type="PANTHER" id="PTHR16004:SF2">
    <property type="entry name" value="E3 UBIQUITIN-PROTEIN LIGASE LUBEL"/>
    <property type="match status" value="1"/>
</dbReference>
<dbReference type="CDD" id="cd20337">
    <property type="entry name" value="BRcat_RBR_HOIP"/>
    <property type="match status" value="1"/>
</dbReference>
<feature type="compositionally biased region" description="Basic and acidic residues" evidence="9">
    <location>
        <begin position="230"/>
        <end position="243"/>
    </location>
</feature>